<dbReference type="SMART" id="SM00322">
    <property type="entry name" value="KH"/>
    <property type="match status" value="3"/>
</dbReference>
<feature type="domain" description="K Homology" evidence="4">
    <location>
        <begin position="6"/>
        <end position="79"/>
    </location>
</feature>
<feature type="compositionally biased region" description="Low complexity" evidence="3">
    <location>
        <begin position="465"/>
        <end position="502"/>
    </location>
</feature>
<feature type="region of interest" description="Disordered" evidence="3">
    <location>
        <begin position="404"/>
        <end position="424"/>
    </location>
</feature>
<evidence type="ECO:0000259" key="4">
    <source>
        <dbReference type="SMART" id="SM00322"/>
    </source>
</evidence>
<dbReference type="SUPFAM" id="SSF54791">
    <property type="entry name" value="Eukaryotic type KH-domain (KH-domain type I)"/>
    <property type="match status" value="2"/>
</dbReference>
<dbReference type="Gene3D" id="3.30.1370.10">
    <property type="entry name" value="K Homology domain, type 1"/>
    <property type="match status" value="2"/>
</dbReference>
<dbReference type="PROSITE" id="PS50084">
    <property type="entry name" value="KH_TYPE_1"/>
    <property type="match status" value="1"/>
</dbReference>
<keyword evidence="2" id="KW-0694">RNA-binding</keyword>
<protein>
    <recommendedName>
        <fullName evidence="4">K Homology domain-containing protein</fullName>
    </recommendedName>
</protein>
<evidence type="ECO:0000313" key="6">
    <source>
        <dbReference type="Proteomes" id="UP001189429"/>
    </source>
</evidence>
<evidence type="ECO:0000256" key="1">
    <source>
        <dbReference type="ARBA" id="ARBA00022737"/>
    </source>
</evidence>
<evidence type="ECO:0000313" key="5">
    <source>
        <dbReference type="EMBL" id="CAK0882592.1"/>
    </source>
</evidence>
<evidence type="ECO:0000256" key="3">
    <source>
        <dbReference type="SAM" id="MobiDB-lite"/>
    </source>
</evidence>
<dbReference type="InterPro" id="IPR004087">
    <property type="entry name" value="KH_dom"/>
</dbReference>
<organism evidence="5 6">
    <name type="scientific">Prorocentrum cordatum</name>
    <dbReference type="NCBI Taxonomy" id="2364126"/>
    <lineage>
        <taxon>Eukaryota</taxon>
        <taxon>Sar</taxon>
        <taxon>Alveolata</taxon>
        <taxon>Dinophyceae</taxon>
        <taxon>Prorocentrales</taxon>
        <taxon>Prorocentraceae</taxon>
        <taxon>Prorocentrum</taxon>
    </lineage>
</organism>
<proteinExistence type="predicted"/>
<sequence>MNPAAVDVPCRLLLSSKQAELVVGQREEVVRRIRAESGANVQVLDKGLPAAFHARDECLAVIKTDGAAQLRRALSLTLQRAFGAAGAEPADERPRTVEVMIPEVACRHLVGSRGDRIKLLREEAGCDVQLAPGGVAGVSAQRRVRCGGRLAALVEAVARVHEVLVEFAAIGILNPRQFDLQQGSQASAGPAGASSKNSRLAVRMLVSKDECAWLIGKRGNKINKLRDLAMVSTRDADPGMCGEGAECVVEVFGAPLAKELCVLQLIVDDLALMREASAWTRLLLPAELATTVESSFGDISTHSGVASLGLARRGAWAILELCGGERERLAAACAVHEALEPETALSRSAARAEQAPATGSGIPHREVEPGVLAGRPPSTGLGDAGAQVAEAAERALPDVRALAAAGQGQRPPEAAPSPGLDAAGAPVAEAAERALPDLRALAAAGQGQRPQEAYATTAAPSPAAAGATAAGATRVGPESGRSPGAAAAAQPPATREGPAAPTAPGPGSGFGRGWHAAAAAAVAPGAGPGPGPWCPPGRPRASRCACSCLAAARRRAWPARARASRAARASRCRPSGCRSELLARSPTITGHTPGRRDAAGECAGLCAGATGALAR</sequence>
<comment type="caution">
    <text evidence="5">The sequence shown here is derived from an EMBL/GenBank/DDBJ whole genome shotgun (WGS) entry which is preliminary data.</text>
</comment>
<dbReference type="EMBL" id="CAUYUJ010018311">
    <property type="protein sequence ID" value="CAK0882592.1"/>
    <property type="molecule type" value="Genomic_DNA"/>
</dbReference>
<dbReference type="CDD" id="cd00105">
    <property type="entry name" value="KH-I"/>
    <property type="match status" value="1"/>
</dbReference>
<keyword evidence="6" id="KW-1185">Reference proteome</keyword>
<reference evidence="5" key="1">
    <citation type="submission" date="2023-10" db="EMBL/GenBank/DDBJ databases">
        <authorList>
            <person name="Chen Y."/>
            <person name="Shah S."/>
            <person name="Dougan E. K."/>
            <person name="Thang M."/>
            <person name="Chan C."/>
        </authorList>
    </citation>
    <scope>NUCLEOTIDE SEQUENCE [LARGE SCALE GENOMIC DNA]</scope>
</reference>
<keyword evidence="1" id="KW-0677">Repeat</keyword>
<feature type="domain" description="K Homology" evidence="4">
    <location>
        <begin position="93"/>
        <end position="165"/>
    </location>
</feature>
<feature type="domain" description="K Homology" evidence="4">
    <location>
        <begin position="198"/>
        <end position="271"/>
    </location>
</feature>
<name>A0ABN9W8T0_9DINO</name>
<dbReference type="InterPro" id="IPR004088">
    <property type="entry name" value="KH_dom_type_1"/>
</dbReference>
<feature type="region of interest" description="Disordered" evidence="3">
    <location>
        <begin position="465"/>
        <end position="513"/>
    </location>
</feature>
<accession>A0ABN9W8T0</accession>
<dbReference type="PANTHER" id="PTHR10288">
    <property type="entry name" value="KH DOMAIN CONTAINING RNA BINDING PROTEIN"/>
    <property type="match status" value="1"/>
</dbReference>
<dbReference type="Pfam" id="PF00013">
    <property type="entry name" value="KH_1"/>
    <property type="match status" value="2"/>
</dbReference>
<feature type="region of interest" description="Disordered" evidence="3">
    <location>
        <begin position="345"/>
        <end position="387"/>
    </location>
</feature>
<evidence type="ECO:0000256" key="2">
    <source>
        <dbReference type="PROSITE-ProRule" id="PRU00117"/>
    </source>
</evidence>
<gene>
    <name evidence="5" type="ORF">PCOR1329_LOCUS65059</name>
</gene>
<dbReference type="Proteomes" id="UP001189429">
    <property type="component" value="Unassembled WGS sequence"/>
</dbReference>
<dbReference type="InterPro" id="IPR036612">
    <property type="entry name" value="KH_dom_type_1_sf"/>
</dbReference>